<dbReference type="Proteomes" id="UP000230066">
    <property type="component" value="Unassembled WGS sequence"/>
</dbReference>
<keyword evidence="3" id="KW-1185">Reference proteome</keyword>
<dbReference type="SUPFAM" id="SSF53254">
    <property type="entry name" value="Phosphoglycerate mutase-like"/>
    <property type="match status" value="1"/>
</dbReference>
<reference evidence="2" key="1">
    <citation type="submission" date="2019-03" db="EMBL/GenBank/DDBJ databases">
        <title>Improved annotation for the trematode Fasciola hepatica.</title>
        <authorList>
            <person name="Choi Y.-J."/>
            <person name="Martin J."/>
            <person name="Mitreva M."/>
        </authorList>
    </citation>
    <scope>NUCLEOTIDE SEQUENCE [LARGE SCALE GENOMIC DNA]</scope>
</reference>
<comment type="caution">
    <text evidence="2">The sequence shown here is derived from an EMBL/GenBank/DDBJ whole genome shotgun (WGS) entry which is preliminary data.</text>
</comment>
<name>A0A4E0QTY8_FASHE</name>
<protein>
    <submittedName>
        <fullName evidence="2">Tetratricopeptide repeat protein 39A</fullName>
    </submittedName>
</protein>
<organism evidence="2 3">
    <name type="scientific">Fasciola hepatica</name>
    <name type="common">Liver fluke</name>
    <dbReference type="NCBI Taxonomy" id="6192"/>
    <lineage>
        <taxon>Eukaryota</taxon>
        <taxon>Metazoa</taxon>
        <taxon>Spiralia</taxon>
        <taxon>Lophotrochozoa</taxon>
        <taxon>Platyhelminthes</taxon>
        <taxon>Trematoda</taxon>
        <taxon>Digenea</taxon>
        <taxon>Plagiorchiida</taxon>
        <taxon>Echinostomata</taxon>
        <taxon>Echinostomatoidea</taxon>
        <taxon>Fasciolidae</taxon>
        <taxon>Fasciola</taxon>
    </lineage>
</organism>
<accession>A0A4E0QTY8</accession>
<dbReference type="PANTHER" id="PTHR31859">
    <property type="entry name" value="TETRATRICOPEPTIDE REPEAT PROTEIN 39 FAMILY MEMBER"/>
    <property type="match status" value="1"/>
</dbReference>
<dbReference type="InterPro" id="IPR011990">
    <property type="entry name" value="TPR-like_helical_dom_sf"/>
</dbReference>
<gene>
    <name evidence="2" type="ORF">D915_009344</name>
</gene>
<dbReference type="SUPFAM" id="SSF48452">
    <property type="entry name" value="TPR-like"/>
    <property type="match status" value="1"/>
</dbReference>
<dbReference type="Pfam" id="PF10300">
    <property type="entry name" value="Iml2-TPR_39"/>
    <property type="match status" value="1"/>
</dbReference>
<proteinExistence type="predicted"/>
<dbReference type="Gene3D" id="1.25.40.10">
    <property type="entry name" value="Tetratricopeptide repeat domain"/>
    <property type="match status" value="1"/>
</dbReference>
<dbReference type="InterPro" id="IPR029033">
    <property type="entry name" value="His_PPase_superfam"/>
</dbReference>
<dbReference type="Gene3D" id="3.40.50.1240">
    <property type="entry name" value="Phosphoglycerate mutase-like"/>
    <property type="match status" value="1"/>
</dbReference>
<sequence length="446" mass="50409">MISLLPKRVLKLLEFVGFSGDRQFGLQQLRIGAGMRESLRAPLCALLLLVHDLYATHMLGDTVSSVSFEQPEHVVEAKELLSYWQIIYPKSAIFMLLAGRSEAVAGDLEKAIETFERATELPVDWPQYRHICYWELMWCYALRAEWMKAVQCAETLVCESQWSQASYRYMKAAFLLQWLDDPGVGTPKPSETKFPNTDFSQYETREKTIEHIDKLLIIDRIIHSNLIRARQTTAALLIGLSNDPDDILFDVPTLANLSAPYRAELQGNYSIGVDRPATSYPSVSPPESTKEMINLCGMADPYKPYPDSPFDCQESRYLAEGPPPVAPQPPGASSTSDEVRLVEGRRLEDGFRLHINRMRSEDAARPCPPDDFQDETIVFVGHANVFRYWLCRALQLPPEAWLRIQLYHGSVSCLVLHFESDPNGACLVTATKIGEVGHMPKELLSR</sequence>
<evidence type="ECO:0000313" key="2">
    <source>
        <dbReference type="EMBL" id="THD18333.1"/>
    </source>
</evidence>
<evidence type="ECO:0000313" key="3">
    <source>
        <dbReference type="Proteomes" id="UP000230066"/>
    </source>
</evidence>
<dbReference type="AlphaFoldDB" id="A0A4E0QTY8"/>
<evidence type="ECO:0000256" key="1">
    <source>
        <dbReference type="SAM" id="MobiDB-lite"/>
    </source>
</evidence>
<feature type="region of interest" description="Disordered" evidence="1">
    <location>
        <begin position="313"/>
        <end position="338"/>
    </location>
</feature>
<dbReference type="EMBL" id="JXXN02014950">
    <property type="protein sequence ID" value="THD18333.1"/>
    <property type="molecule type" value="Genomic_DNA"/>
</dbReference>
<dbReference type="InterPro" id="IPR019412">
    <property type="entry name" value="IML2/TPR_39"/>
</dbReference>
<feature type="compositionally biased region" description="Pro residues" evidence="1">
    <location>
        <begin position="321"/>
        <end position="330"/>
    </location>
</feature>
<dbReference type="PANTHER" id="PTHR31859:SF9">
    <property type="entry name" value="TETRATRICOPEPTIDE REPEAT PROTEIN 39B"/>
    <property type="match status" value="1"/>
</dbReference>